<reference evidence="4" key="1">
    <citation type="submission" date="2017-09" db="EMBL/GenBank/DDBJ databases">
        <title>Genome sequence of Nannocystis excedens DSM 71.</title>
        <authorList>
            <person name="Blom J."/>
        </authorList>
    </citation>
    <scope>NUCLEOTIDE SEQUENCE [LARGE SCALE GENOMIC DNA]</scope>
    <source>
        <strain evidence="4">type strain: E19</strain>
    </source>
</reference>
<dbReference type="NCBIfam" id="NF007141">
    <property type="entry name" value="PRK09585.1-5"/>
    <property type="match status" value="1"/>
</dbReference>
<comment type="catalytic activity">
    <reaction evidence="2">
        <text>1,6-anhydro-N-acetyl-beta-muramate + ATP + H2O = N-acetyl-D-muramate 6-phosphate + ADP + H(+)</text>
        <dbReference type="Rhea" id="RHEA:24952"/>
        <dbReference type="ChEBI" id="CHEBI:15377"/>
        <dbReference type="ChEBI" id="CHEBI:15378"/>
        <dbReference type="ChEBI" id="CHEBI:30616"/>
        <dbReference type="ChEBI" id="CHEBI:58690"/>
        <dbReference type="ChEBI" id="CHEBI:58722"/>
        <dbReference type="ChEBI" id="CHEBI:456216"/>
        <dbReference type="EC" id="2.7.1.170"/>
    </reaction>
</comment>
<evidence type="ECO:0000313" key="4">
    <source>
        <dbReference type="Proteomes" id="UP000223606"/>
    </source>
</evidence>
<dbReference type="GO" id="GO:0016773">
    <property type="term" value="F:phosphotransferase activity, alcohol group as acceptor"/>
    <property type="evidence" value="ECO:0007669"/>
    <property type="project" value="UniProtKB-UniRule"/>
</dbReference>
<dbReference type="OrthoDB" id="9763949at2"/>
<keyword evidence="2 3" id="KW-0808">Transferase</keyword>
<evidence type="ECO:0000256" key="2">
    <source>
        <dbReference type="HAMAP-Rule" id="MF_01270"/>
    </source>
</evidence>
<dbReference type="EMBL" id="LT960614">
    <property type="protein sequence ID" value="SON56502.1"/>
    <property type="molecule type" value="Genomic_DNA"/>
</dbReference>
<dbReference type="EC" id="2.7.1.170" evidence="2"/>
<keyword evidence="4" id="KW-1185">Reference proteome</keyword>
<dbReference type="InterPro" id="IPR005338">
    <property type="entry name" value="Anhydro_N_Ac-Mur_kinase"/>
</dbReference>
<keyword evidence="2 3" id="KW-0418">Kinase</keyword>
<dbReference type="GO" id="GO:0005524">
    <property type="term" value="F:ATP binding"/>
    <property type="evidence" value="ECO:0007669"/>
    <property type="project" value="UniProtKB-UniRule"/>
</dbReference>
<sequence>MNSSHPVPQAGRPVWCLGLMSGTSMDGVDAALILTDGETIADFGPTHFRPYKERERDAMRAALKEARGLDDRSARPPALAEAERIVTDCHIEVVRTLVAKADEAGIAAALVGFHGQTVFHAPDRRLTVQIGDGARLAHETGLPVIFDMRAADVASGGQGAPLVPVYHRALAQRAGLALPVVLANLGGVANITYLGADGTLGAFDTGPANALMDDFISRRLGHAFDEAGQIAAKGRVYEATLARLMDNPYFAAPWPKSLDRDAFDASAVEALSVEDGLATLAAFTARSLAAGIALLPDRPTRIVAVGGGARNPVLLGHIAEACGVDAVAGDTLGFAGDFVEAQAFGFLAARSVRGLPLTFPGTTGVREPMRGGVVAEAA</sequence>
<dbReference type="UniPathway" id="UPA00544"/>
<dbReference type="GO" id="GO:0097175">
    <property type="term" value="P:1,6-anhydro-N-acetyl-beta-muramic acid catabolic process"/>
    <property type="evidence" value="ECO:0007669"/>
    <property type="project" value="UniProtKB-UniRule"/>
</dbReference>
<evidence type="ECO:0000256" key="1">
    <source>
        <dbReference type="ARBA" id="ARBA00023277"/>
    </source>
</evidence>
<dbReference type="AlphaFoldDB" id="A0A2C9D854"/>
<protein>
    <recommendedName>
        <fullName evidence="2">Anhydro-N-acetylmuramic acid kinase</fullName>
        <ecNumber evidence="2">2.7.1.170</ecNumber>
    </recommendedName>
    <alternativeName>
        <fullName evidence="2">AnhMurNAc kinase</fullName>
    </alternativeName>
</protein>
<comment type="pathway">
    <text evidence="2">Amino-sugar metabolism; 1,6-anhydro-N-acetylmuramate degradation.</text>
</comment>
<organism evidence="3 4">
    <name type="scientific">Hartmannibacter diazotrophicus</name>
    <dbReference type="NCBI Taxonomy" id="1482074"/>
    <lineage>
        <taxon>Bacteria</taxon>
        <taxon>Pseudomonadati</taxon>
        <taxon>Pseudomonadota</taxon>
        <taxon>Alphaproteobacteria</taxon>
        <taxon>Hyphomicrobiales</taxon>
        <taxon>Pleomorphomonadaceae</taxon>
        <taxon>Hartmannibacter</taxon>
    </lineage>
</organism>
<dbReference type="PANTHER" id="PTHR30605:SF0">
    <property type="entry name" value="ANHYDRO-N-ACETYLMURAMIC ACID KINASE"/>
    <property type="match status" value="1"/>
</dbReference>
<dbReference type="InterPro" id="IPR043129">
    <property type="entry name" value="ATPase_NBD"/>
</dbReference>
<dbReference type="GO" id="GO:0016301">
    <property type="term" value="F:kinase activity"/>
    <property type="evidence" value="ECO:0007669"/>
    <property type="project" value="UniProtKB-KW"/>
</dbReference>
<dbReference type="Gene3D" id="3.30.420.40">
    <property type="match status" value="2"/>
</dbReference>
<feature type="binding site" evidence="2">
    <location>
        <begin position="22"/>
        <end position="29"/>
    </location>
    <ligand>
        <name>ATP</name>
        <dbReference type="ChEBI" id="CHEBI:30616"/>
    </ligand>
</feature>
<dbReference type="HAMAP" id="MF_01270">
    <property type="entry name" value="AnhMurNAc_kinase"/>
    <property type="match status" value="1"/>
</dbReference>
<gene>
    <name evidence="2 3" type="primary">anmK</name>
    <name evidence="3" type="ORF">HDIA_2961</name>
</gene>
<dbReference type="SUPFAM" id="SSF53067">
    <property type="entry name" value="Actin-like ATPase domain"/>
    <property type="match status" value="1"/>
</dbReference>
<comment type="pathway">
    <text evidence="2">Cell wall biogenesis; peptidoglycan recycling.</text>
</comment>
<keyword evidence="1 2" id="KW-0119">Carbohydrate metabolism</keyword>
<evidence type="ECO:0000313" key="3">
    <source>
        <dbReference type="EMBL" id="SON56502.1"/>
    </source>
</evidence>
<dbReference type="RefSeq" id="WP_099558923.1">
    <property type="nucleotide sequence ID" value="NZ_LT960614.1"/>
</dbReference>
<dbReference type="GO" id="GO:0009254">
    <property type="term" value="P:peptidoglycan turnover"/>
    <property type="evidence" value="ECO:0007669"/>
    <property type="project" value="UniProtKB-UniRule"/>
</dbReference>
<keyword evidence="2" id="KW-0547">Nucleotide-binding</keyword>
<comment type="function">
    <text evidence="2">Catalyzes the specific phosphorylation of 1,6-anhydro-N-acetylmuramic acid (anhMurNAc) with the simultaneous cleavage of the 1,6-anhydro ring, generating MurNAc-6-P. Is required for the utilization of anhMurNAc either imported from the medium or derived from its own cell wall murein, and thus plays a role in cell wall recycling.</text>
</comment>
<name>A0A2C9D854_9HYPH</name>
<keyword evidence="2" id="KW-0067">ATP-binding</keyword>
<accession>A0A2C9D854</accession>
<dbReference type="PANTHER" id="PTHR30605">
    <property type="entry name" value="ANHYDRO-N-ACETYLMURAMIC ACID KINASE"/>
    <property type="match status" value="1"/>
</dbReference>
<dbReference type="KEGG" id="hdi:HDIA_2961"/>
<dbReference type="Pfam" id="PF03702">
    <property type="entry name" value="AnmK"/>
    <property type="match status" value="1"/>
</dbReference>
<dbReference type="GO" id="GO:0006040">
    <property type="term" value="P:amino sugar metabolic process"/>
    <property type="evidence" value="ECO:0007669"/>
    <property type="project" value="InterPro"/>
</dbReference>
<proteinExistence type="inferred from homology"/>
<comment type="similarity">
    <text evidence="2">Belongs to the anhydro-N-acetylmuramic acid kinase family.</text>
</comment>
<dbReference type="UniPathway" id="UPA00343"/>
<dbReference type="Proteomes" id="UP000223606">
    <property type="component" value="Chromosome 1"/>
</dbReference>